<feature type="region of interest" description="Disordered" evidence="1">
    <location>
        <begin position="86"/>
        <end position="135"/>
    </location>
</feature>
<dbReference type="Proteomes" id="UP001150238">
    <property type="component" value="Unassembled WGS sequence"/>
</dbReference>
<gene>
    <name evidence="2" type="ORF">C8J55DRAFT_519458</name>
</gene>
<evidence type="ECO:0000256" key="1">
    <source>
        <dbReference type="SAM" id="MobiDB-lite"/>
    </source>
</evidence>
<dbReference type="AlphaFoldDB" id="A0A9W9DJH8"/>
<proteinExistence type="predicted"/>
<evidence type="ECO:0000313" key="2">
    <source>
        <dbReference type="EMBL" id="KAJ4473422.1"/>
    </source>
</evidence>
<accession>A0A9W9DJH8</accession>
<sequence length="258" mass="28820">MASVTFPRSIYDQFSSPPRSLTPVLHGDPDSCITEPYLPYDVYDEGIARAEREKTEEHWELMFQNMSRAPTPCKSSPFPPPLHPGWGFLGHTGSSSTSTGTGYLTPKSRSQSPCPSSRRLAFSASSSEYSSPSKPFSATLDSDFAMMQMDEDGTDADDERESAVASRKVEYLSDVQVEGLSRSRNHEDDEEMQNALADSNLREKELSFVNLHILDSKLSDFVSKARATRRRKFEPLLASSRVTRSAAKRRKEFAFVGK</sequence>
<dbReference type="EMBL" id="JANVFS010000025">
    <property type="protein sequence ID" value="KAJ4473422.1"/>
    <property type="molecule type" value="Genomic_DNA"/>
</dbReference>
<name>A0A9W9DJH8_9AGAR</name>
<feature type="compositionally biased region" description="Low complexity" evidence="1">
    <location>
        <begin position="91"/>
        <end position="135"/>
    </location>
</feature>
<protein>
    <submittedName>
        <fullName evidence="2">Uncharacterized protein</fullName>
    </submittedName>
</protein>
<reference evidence="2" key="1">
    <citation type="submission" date="2022-08" db="EMBL/GenBank/DDBJ databases">
        <authorList>
            <consortium name="DOE Joint Genome Institute"/>
            <person name="Min B."/>
            <person name="Riley R."/>
            <person name="Sierra-Patev S."/>
            <person name="Naranjo-Ortiz M."/>
            <person name="Looney B."/>
            <person name="Konkel Z."/>
            <person name="Slot J.C."/>
            <person name="Sakamoto Y."/>
            <person name="Steenwyk J.L."/>
            <person name="Rokas A."/>
            <person name="Carro J."/>
            <person name="Camarero S."/>
            <person name="Ferreira P."/>
            <person name="Molpeceres G."/>
            <person name="Ruiz-Duenas F.J."/>
            <person name="Serrano A."/>
            <person name="Henrissat B."/>
            <person name="Drula E."/>
            <person name="Hughes K.W."/>
            <person name="Mata J.L."/>
            <person name="Ishikawa N.K."/>
            <person name="Vargas-Isla R."/>
            <person name="Ushijima S."/>
            <person name="Smith C.A."/>
            <person name="Ahrendt S."/>
            <person name="Andreopoulos W."/>
            <person name="He G."/>
            <person name="Labutti K."/>
            <person name="Lipzen A."/>
            <person name="Ng V."/>
            <person name="Sandor L."/>
            <person name="Barry K."/>
            <person name="Martinez A.T."/>
            <person name="Xiao Y."/>
            <person name="Gibbons J.G."/>
            <person name="Terashima K."/>
            <person name="Hibbett D.S."/>
            <person name="Grigoriev I.V."/>
        </authorList>
    </citation>
    <scope>NUCLEOTIDE SEQUENCE</scope>
    <source>
        <strain evidence="2">Sp2 HRB7682 ss15</strain>
    </source>
</reference>
<reference evidence="2" key="2">
    <citation type="journal article" date="2023" name="Proc. Natl. Acad. Sci. U.S.A.">
        <title>A global phylogenomic analysis of the shiitake genus Lentinula.</title>
        <authorList>
            <person name="Sierra-Patev S."/>
            <person name="Min B."/>
            <person name="Naranjo-Ortiz M."/>
            <person name="Looney B."/>
            <person name="Konkel Z."/>
            <person name="Slot J.C."/>
            <person name="Sakamoto Y."/>
            <person name="Steenwyk J.L."/>
            <person name="Rokas A."/>
            <person name="Carro J."/>
            <person name="Camarero S."/>
            <person name="Ferreira P."/>
            <person name="Molpeceres G."/>
            <person name="Ruiz-Duenas F.J."/>
            <person name="Serrano A."/>
            <person name="Henrissat B."/>
            <person name="Drula E."/>
            <person name="Hughes K.W."/>
            <person name="Mata J.L."/>
            <person name="Ishikawa N.K."/>
            <person name="Vargas-Isla R."/>
            <person name="Ushijima S."/>
            <person name="Smith C.A."/>
            <person name="Donoghue J."/>
            <person name="Ahrendt S."/>
            <person name="Andreopoulos W."/>
            <person name="He G."/>
            <person name="LaButti K."/>
            <person name="Lipzen A."/>
            <person name="Ng V."/>
            <person name="Riley R."/>
            <person name="Sandor L."/>
            <person name="Barry K."/>
            <person name="Martinez A.T."/>
            <person name="Xiao Y."/>
            <person name="Gibbons J.G."/>
            <person name="Terashima K."/>
            <person name="Grigoriev I.V."/>
            <person name="Hibbett D."/>
        </authorList>
    </citation>
    <scope>NUCLEOTIDE SEQUENCE</scope>
    <source>
        <strain evidence="2">Sp2 HRB7682 ss15</strain>
    </source>
</reference>
<evidence type="ECO:0000313" key="3">
    <source>
        <dbReference type="Proteomes" id="UP001150238"/>
    </source>
</evidence>
<organism evidence="2 3">
    <name type="scientific">Lentinula lateritia</name>
    <dbReference type="NCBI Taxonomy" id="40482"/>
    <lineage>
        <taxon>Eukaryota</taxon>
        <taxon>Fungi</taxon>
        <taxon>Dikarya</taxon>
        <taxon>Basidiomycota</taxon>
        <taxon>Agaricomycotina</taxon>
        <taxon>Agaricomycetes</taxon>
        <taxon>Agaricomycetidae</taxon>
        <taxon>Agaricales</taxon>
        <taxon>Marasmiineae</taxon>
        <taxon>Omphalotaceae</taxon>
        <taxon>Lentinula</taxon>
    </lineage>
</organism>
<comment type="caution">
    <text evidence="2">The sequence shown here is derived from an EMBL/GenBank/DDBJ whole genome shotgun (WGS) entry which is preliminary data.</text>
</comment>